<dbReference type="GO" id="GO:0015074">
    <property type="term" value="P:DNA integration"/>
    <property type="evidence" value="ECO:0007669"/>
    <property type="project" value="UniProtKB-KW"/>
</dbReference>
<evidence type="ECO:0000256" key="2">
    <source>
        <dbReference type="ARBA" id="ARBA00022908"/>
    </source>
</evidence>
<evidence type="ECO:0000259" key="5">
    <source>
        <dbReference type="PROSITE" id="PS51898"/>
    </source>
</evidence>
<dbReference type="Pfam" id="PF14659">
    <property type="entry name" value="Phage_int_SAM_3"/>
    <property type="match status" value="1"/>
</dbReference>
<dbReference type="Proteomes" id="UP000284109">
    <property type="component" value="Unassembled WGS sequence"/>
</dbReference>
<dbReference type="PANTHER" id="PTHR30629">
    <property type="entry name" value="PROPHAGE INTEGRASE"/>
    <property type="match status" value="1"/>
</dbReference>
<dbReference type="GO" id="GO:0006310">
    <property type="term" value="P:DNA recombination"/>
    <property type="evidence" value="ECO:0007669"/>
    <property type="project" value="UniProtKB-KW"/>
</dbReference>
<dbReference type="Pfam" id="PF00589">
    <property type="entry name" value="Phage_integrase"/>
    <property type="match status" value="1"/>
</dbReference>
<dbReference type="InterPro" id="IPR013762">
    <property type="entry name" value="Integrase-like_cat_sf"/>
</dbReference>
<proteinExistence type="inferred from homology"/>
<dbReference type="GO" id="GO:0003677">
    <property type="term" value="F:DNA binding"/>
    <property type="evidence" value="ECO:0007669"/>
    <property type="project" value="UniProtKB-KW"/>
</dbReference>
<comment type="caution">
    <text evidence="6">The sequence shown here is derived from an EMBL/GenBank/DDBJ whole genome shotgun (WGS) entry which is preliminary data.</text>
</comment>
<dbReference type="PANTHER" id="PTHR30629:SF2">
    <property type="entry name" value="PROPHAGE INTEGRASE INTS-RELATED"/>
    <property type="match status" value="1"/>
</dbReference>
<dbReference type="InterPro" id="IPR010998">
    <property type="entry name" value="Integrase_recombinase_N"/>
</dbReference>
<dbReference type="RefSeq" id="WP_118901465.1">
    <property type="nucleotide sequence ID" value="NZ_QOCR01000004.1"/>
</dbReference>
<name>A0A417ZEX7_9LACO</name>
<protein>
    <recommendedName>
        <fullName evidence="5">Tyr recombinase domain-containing protein</fullName>
    </recommendedName>
</protein>
<dbReference type="Gene3D" id="1.10.443.10">
    <property type="entry name" value="Intergrase catalytic core"/>
    <property type="match status" value="1"/>
</dbReference>
<dbReference type="SUPFAM" id="SSF56349">
    <property type="entry name" value="DNA breaking-rejoining enzymes"/>
    <property type="match status" value="1"/>
</dbReference>
<evidence type="ECO:0000313" key="6">
    <source>
        <dbReference type="EMBL" id="RHW49746.1"/>
    </source>
</evidence>
<comment type="similarity">
    <text evidence="1">Belongs to the 'phage' integrase family.</text>
</comment>
<keyword evidence="4" id="KW-0233">DNA recombination</keyword>
<evidence type="ECO:0000256" key="1">
    <source>
        <dbReference type="ARBA" id="ARBA00008857"/>
    </source>
</evidence>
<evidence type="ECO:0000256" key="4">
    <source>
        <dbReference type="ARBA" id="ARBA00023172"/>
    </source>
</evidence>
<gene>
    <name evidence="6" type="ORF">DS831_06170</name>
</gene>
<evidence type="ECO:0000256" key="3">
    <source>
        <dbReference type="ARBA" id="ARBA00023125"/>
    </source>
</evidence>
<dbReference type="EMBL" id="QOCR01000004">
    <property type="protein sequence ID" value="RHW49746.1"/>
    <property type="molecule type" value="Genomic_DNA"/>
</dbReference>
<dbReference type="Gene3D" id="1.10.150.130">
    <property type="match status" value="1"/>
</dbReference>
<sequence>MPKKIKAIRKYKLKSGREKYEFSIRANKNKIIHRRGFATYDEAQLAYLNFKQQIINGDIDAELKRVKYNDLYEQWLKRYSNTVKESTLNKTITIFNLHILPLFGNKFVDEITTKECQSAVDSWAESMVKYKFIYNYANHIFKDAVRLKYLKESPFDHVDIPKTTKHIKELRQNQSQNNFYNKQQLGLFLKTANAFMPYQIYTFFRLLSYSGMRKGEILALTWADIDFIDKTIRINKTVSSGLNYKEKITPPKSETSIRTLIMDNKTLAGTSKQALCIATTSKLVN</sequence>
<feature type="domain" description="Tyr recombinase" evidence="5">
    <location>
        <begin position="175"/>
        <end position="285"/>
    </location>
</feature>
<dbReference type="InterPro" id="IPR002104">
    <property type="entry name" value="Integrase_catalytic"/>
</dbReference>
<evidence type="ECO:0000313" key="7">
    <source>
        <dbReference type="Proteomes" id="UP000284109"/>
    </source>
</evidence>
<organism evidence="6 7">
    <name type="scientific">Bombilactobacillus bombi</name>
    <dbReference type="NCBI Taxonomy" id="1303590"/>
    <lineage>
        <taxon>Bacteria</taxon>
        <taxon>Bacillati</taxon>
        <taxon>Bacillota</taxon>
        <taxon>Bacilli</taxon>
        <taxon>Lactobacillales</taxon>
        <taxon>Lactobacillaceae</taxon>
        <taxon>Bombilactobacillus</taxon>
    </lineage>
</organism>
<dbReference type="AlphaFoldDB" id="A0A417ZEX7"/>
<dbReference type="InterPro" id="IPR004107">
    <property type="entry name" value="Integrase_SAM-like_N"/>
</dbReference>
<reference evidence="6 7" key="1">
    <citation type="submission" date="2018-07" db="EMBL/GenBank/DDBJ databases">
        <title>Genome sequences of six Lactobacillus spp. isolated from bumble bee guts.</title>
        <authorList>
            <person name="Motta E.V.S."/>
            <person name="Moran N.A."/>
        </authorList>
    </citation>
    <scope>NUCLEOTIDE SEQUENCE [LARGE SCALE GENOMIC DNA]</scope>
    <source>
        <strain evidence="6 7">BI-1.1</strain>
    </source>
</reference>
<dbReference type="OrthoDB" id="9803188at2"/>
<accession>A0A417ZEX7</accession>
<dbReference type="PROSITE" id="PS51898">
    <property type="entry name" value="TYR_RECOMBINASE"/>
    <property type="match status" value="1"/>
</dbReference>
<dbReference type="CDD" id="cd01189">
    <property type="entry name" value="INT_ICEBs1_C_like"/>
    <property type="match status" value="1"/>
</dbReference>
<dbReference type="InterPro" id="IPR050808">
    <property type="entry name" value="Phage_Integrase"/>
</dbReference>
<keyword evidence="3" id="KW-0238">DNA-binding</keyword>
<dbReference type="InterPro" id="IPR011010">
    <property type="entry name" value="DNA_brk_join_enz"/>
</dbReference>
<keyword evidence="2" id="KW-0229">DNA integration</keyword>
<keyword evidence="7" id="KW-1185">Reference proteome</keyword>